<feature type="transmembrane region" description="Helical" evidence="12">
    <location>
        <begin position="207"/>
        <end position="226"/>
    </location>
</feature>
<keyword evidence="7" id="KW-0630">Potassium</keyword>
<dbReference type="AlphaFoldDB" id="A0A6C0GIJ9"/>
<dbReference type="PRINTS" id="PR00169">
    <property type="entry name" value="KCHANNEL"/>
</dbReference>
<evidence type="ECO:0000256" key="8">
    <source>
        <dbReference type="ARBA" id="ARBA00022989"/>
    </source>
</evidence>
<dbReference type="PANTHER" id="PTHR11537">
    <property type="entry name" value="VOLTAGE-GATED POTASSIUM CHANNEL"/>
    <property type="match status" value="1"/>
</dbReference>
<evidence type="ECO:0000313" key="14">
    <source>
        <dbReference type="EMBL" id="QHT67789.1"/>
    </source>
</evidence>
<dbReference type="InterPro" id="IPR028325">
    <property type="entry name" value="VG_K_chnl"/>
</dbReference>
<evidence type="ECO:0000259" key="13">
    <source>
        <dbReference type="Pfam" id="PF00520"/>
    </source>
</evidence>
<keyword evidence="11" id="KW-0407">Ion channel</keyword>
<evidence type="ECO:0000313" key="15">
    <source>
        <dbReference type="Proteomes" id="UP000480178"/>
    </source>
</evidence>
<dbReference type="SUPFAM" id="SSF81324">
    <property type="entry name" value="Voltage-gated potassium channels"/>
    <property type="match status" value="1"/>
</dbReference>
<dbReference type="Gene3D" id="1.10.287.70">
    <property type="match status" value="1"/>
</dbReference>
<dbReference type="RefSeq" id="WP_162443811.1">
    <property type="nucleotide sequence ID" value="NZ_CP048222.1"/>
</dbReference>
<keyword evidence="3" id="KW-0633">Potassium transport</keyword>
<dbReference type="GO" id="GO:0008076">
    <property type="term" value="C:voltage-gated potassium channel complex"/>
    <property type="evidence" value="ECO:0007669"/>
    <property type="project" value="InterPro"/>
</dbReference>
<evidence type="ECO:0000256" key="4">
    <source>
        <dbReference type="ARBA" id="ARBA00022692"/>
    </source>
</evidence>
<keyword evidence="10 12" id="KW-0472">Membrane</keyword>
<dbReference type="InterPro" id="IPR005821">
    <property type="entry name" value="Ion_trans_dom"/>
</dbReference>
<dbReference type="KEGG" id="rhoz:GXP67_14665"/>
<dbReference type="Pfam" id="PF00520">
    <property type="entry name" value="Ion_trans"/>
    <property type="match status" value="1"/>
</dbReference>
<keyword evidence="8 12" id="KW-1133">Transmembrane helix</keyword>
<accession>A0A6C0GIJ9</accession>
<protein>
    <submittedName>
        <fullName evidence="14">Ion transporter</fullName>
    </submittedName>
</protein>
<evidence type="ECO:0000256" key="12">
    <source>
        <dbReference type="SAM" id="Phobius"/>
    </source>
</evidence>
<feature type="transmembrane region" description="Helical" evidence="12">
    <location>
        <begin position="82"/>
        <end position="102"/>
    </location>
</feature>
<keyword evidence="9" id="KW-0406">Ion transport</keyword>
<organism evidence="14 15">
    <name type="scientific">Rhodocytophaga rosea</name>
    <dbReference type="NCBI Taxonomy" id="2704465"/>
    <lineage>
        <taxon>Bacteria</taxon>
        <taxon>Pseudomonadati</taxon>
        <taxon>Bacteroidota</taxon>
        <taxon>Cytophagia</taxon>
        <taxon>Cytophagales</taxon>
        <taxon>Rhodocytophagaceae</taxon>
        <taxon>Rhodocytophaga</taxon>
    </lineage>
</organism>
<feature type="domain" description="Ion transport" evidence="13">
    <location>
        <begin position="20"/>
        <end position="237"/>
    </location>
</feature>
<dbReference type="Proteomes" id="UP000480178">
    <property type="component" value="Chromosome"/>
</dbReference>
<keyword evidence="15" id="KW-1185">Reference proteome</keyword>
<dbReference type="PANTHER" id="PTHR11537:SF254">
    <property type="entry name" value="POTASSIUM VOLTAGE-GATED CHANNEL PROTEIN SHAB"/>
    <property type="match status" value="1"/>
</dbReference>
<dbReference type="InterPro" id="IPR027359">
    <property type="entry name" value="Volt_channel_dom_sf"/>
</dbReference>
<keyword evidence="5" id="KW-0631">Potassium channel</keyword>
<evidence type="ECO:0000256" key="10">
    <source>
        <dbReference type="ARBA" id="ARBA00023136"/>
    </source>
</evidence>
<feature type="transmembrane region" description="Helical" evidence="12">
    <location>
        <begin position="51"/>
        <end position="70"/>
    </location>
</feature>
<proteinExistence type="predicted"/>
<gene>
    <name evidence="14" type="ORF">GXP67_14665</name>
</gene>
<reference evidence="14 15" key="1">
    <citation type="submission" date="2020-01" db="EMBL/GenBank/DDBJ databases">
        <authorList>
            <person name="Kim M.K."/>
        </authorList>
    </citation>
    <scope>NUCLEOTIDE SEQUENCE [LARGE SCALE GENOMIC DNA]</scope>
    <source>
        <strain evidence="14 15">172606-1</strain>
    </source>
</reference>
<evidence type="ECO:0000256" key="11">
    <source>
        <dbReference type="ARBA" id="ARBA00023303"/>
    </source>
</evidence>
<evidence type="ECO:0000256" key="9">
    <source>
        <dbReference type="ARBA" id="ARBA00023065"/>
    </source>
</evidence>
<feature type="transmembrane region" description="Helical" evidence="12">
    <location>
        <begin position="147"/>
        <end position="168"/>
    </location>
</feature>
<evidence type="ECO:0000256" key="1">
    <source>
        <dbReference type="ARBA" id="ARBA00004141"/>
    </source>
</evidence>
<keyword evidence="6" id="KW-0851">Voltage-gated channel</keyword>
<evidence type="ECO:0000256" key="3">
    <source>
        <dbReference type="ARBA" id="ARBA00022538"/>
    </source>
</evidence>
<comment type="subcellular location">
    <subcellularLocation>
        <location evidence="1">Membrane</location>
        <topology evidence="1">Multi-pass membrane protein</topology>
    </subcellularLocation>
</comment>
<name>A0A6C0GIJ9_9BACT</name>
<dbReference type="Gene3D" id="1.20.120.350">
    <property type="entry name" value="Voltage-gated potassium channels. Chain C"/>
    <property type="match status" value="1"/>
</dbReference>
<dbReference type="EMBL" id="CP048222">
    <property type="protein sequence ID" value="QHT67789.1"/>
    <property type="molecule type" value="Genomic_DNA"/>
</dbReference>
<dbReference type="GO" id="GO:0005249">
    <property type="term" value="F:voltage-gated potassium channel activity"/>
    <property type="evidence" value="ECO:0007669"/>
    <property type="project" value="InterPro"/>
</dbReference>
<evidence type="ECO:0000256" key="2">
    <source>
        <dbReference type="ARBA" id="ARBA00022448"/>
    </source>
</evidence>
<evidence type="ECO:0000256" key="5">
    <source>
        <dbReference type="ARBA" id="ARBA00022826"/>
    </source>
</evidence>
<keyword evidence="2" id="KW-0813">Transport</keyword>
<evidence type="ECO:0000256" key="6">
    <source>
        <dbReference type="ARBA" id="ARBA00022882"/>
    </source>
</evidence>
<feature type="transmembrane region" description="Helical" evidence="12">
    <location>
        <begin position="21"/>
        <end position="39"/>
    </location>
</feature>
<sequence length="265" mass="29663">MSWRDKLYEIIFEADTPEGKAFDITLLWAIVFSVLAVMLESVPHIQARYGNILKAIEWGFTVIFTVEYLARIIAVRYPGRYIFSFLGMIDLIALLPSYLSLFFLGSQYFLVIRTVRLLRIFRIFKLSRFLGEADTLSRALQASRHKIIVFLGVVLSIVMISGTLMYLVEGPENGFTSIPISIYWAIVTLTTVGYGDISPQTALGQTLASFIMIMGYGIIAVPTGIVTSELSRANARKASTQTCPTCLLQDHETDAIYCKHCGTML</sequence>
<dbReference type="GO" id="GO:0001508">
    <property type="term" value="P:action potential"/>
    <property type="evidence" value="ECO:0007669"/>
    <property type="project" value="TreeGrafter"/>
</dbReference>
<evidence type="ECO:0000256" key="7">
    <source>
        <dbReference type="ARBA" id="ARBA00022958"/>
    </source>
</evidence>
<keyword evidence="4 12" id="KW-0812">Transmembrane</keyword>